<feature type="domain" description="Trs120/TRAPPC9 TPR region" evidence="4">
    <location>
        <begin position="373"/>
        <end position="610"/>
    </location>
</feature>
<dbReference type="Pfam" id="PF08626">
    <property type="entry name" value="TRAPPC9-Trs120"/>
    <property type="match status" value="1"/>
</dbReference>
<dbReference type="Proteomes" id="UP000292447">
    <property type="component" value="Chromosome II"/>
</dbReference>
<feature type="domain" description="Trs120/TRAPPC9 N-terminal" evidence="3">
    <location>
        <begin position="4"/>
        <end position="298"/>
    </location>
</feature>
<feature type="domain" description="Trs120/TRAPPC9 first Ig-like" evidence="5">
    <location>
        <begin position="646"/>
        <end position="712"/>
    </location>
</feature>
<evidence type="ECO:0000259" key="6">
    <source>
        <dbReference type="Pfam" id="PF26282"/>
    </source>
</evidence>
<dbReference type="InterPro" id="IPR058565">
    <property type="entry name" value="Ig_TRAPPC9_Trs120_1st"/>
</dbReference>
<feature type="domain" description="Trs120/TRAPPC9 fourth Ig-like" evidence="7">
    <location>
        <begin position="1193"/>
        <end position="1322"/>
    </location>
</feature>
<dbReference type="Pfam" id="PF26254">
    <property type="entry name" value="Ig_TRAPPC9-Trs120_1st"/>
    <property type="match status" value="1"/>
</dbReference>
<dbReference type="InterPro" id="IPR058563">
    <property type="entry name" value="Trs120_TRAPPC9_N"/>
</dbReference>
<keyword evidence="2" id="KW-0333">Golgi apparatus</keyword>
<dbReference type="Pfam" id="PF26283">
    <property type="entry name" value="Ig_TRAPPC9-Trs120_4th"/>
    <property type="match status" value="1"/>
</dbReference>
<evidence type="ECO:0000256" key="2">
    <source>
        <dbReference type="ARBA" id="ARBA00023034"/>
    </source>
</evidence>
<dbReference type="InterPro" id="IPR058564">
    <property type="entry name" value="TPR_TRAPPC9_Trs120"/>
</dbReference>
<dbReference type="Pfam" id="PF26251">
    <property type="entry name" value="TPR_TRAPPC9-Trs120"/>
    <property type="match status" value="1"/>
</dbReference>
<evidence type="ECO:0000259" key="5">
    <source>
        <dbReference type="Pfam" id="PF26254"/>
    </source>
</evidence>
<evidence type="ECO:0000259" key="4">
    <source>
        <dbReference type="Pfam" id="PF26251"/>
    </source>
</evidence>
<dbReference type="GO" id="GO:0005802">
    <property type="term" value="C:trans-Golgi network"/>
    <property type="evidence" value="ECO:0007669"/>
    <property type="project" value="TreeGrafter"/>
</dbReference>
<dbReference type="STRING" id="2163413.A0A4P6XI63"/>
<dbReference type="Pfam" id="PF26280">
    <property type="entry name" value="Ig_TRAPPC9-Trs120_2nd"/>
    <property type="match status" value="1"/>
</dbReference>
<evidence type="ECO:0000256" key="1">
    <source>
        <dbReference type="ARBA" id="ARBA00004555"/>
    </source>
</evidence>
<evidence type="ECO:0000259" key="7">
    <source>
        <dbReference type="Pfam" id="PF26283"/>
    </source>
</evidence>
<comment type="subcellular location">
    <subcellularLocation>
        <location evidence="1">Golgi apparatus</location>
    </subcellularLocation>
</comment>
<dbReference type="Pfam" id="PF26282">
    <property type="entry name" value="Ig_TRAPPC9-Trs120_3rd"/>
    <property type="match status" value="1"/>
</dbReference>
<feature type="domain" description="Trs120/TRAPPC9 third Ig-like" evidence="6">
    <location>
        <begin position="1043"/>
        <end position="1186"/>
    </location>
</feature>
<dbReference type="EMBL" id="CP034457">
    <property type="protein sequence ID" value="QBM86962.1"/>
    <property type="molecule type" value="Genomic_DNA"/>
</dbReference>
<evidence type="ECO:0000313" key="9">
    <source>
        <dbReference type="Proteomes" id="UP000292447"/>
    </source>
</evidence>
<protein>
    <submittedName>
        <fullName evidence="8">Transport protein Trs120 or TRAPPC9, TRAPP II complex subunit</fullName>
    </submittedName>
</protein>
<accession>A0A4P6XI63</accession>
<organism evidence="8 9">
    <name type="scientific">Metschnikowia aff. pulcherrima</name>
    <dbReference type="NCBI Taxonomy" id="2163413"/>
    <lineage>
        <taxon>Eukaryota</taxon>
        <taxon>Fungi</taxon>
        <taxon>Dikarya</taxon>
        <taxon>Ascomycota</taxon>
        <taxon>Saccharomycotina</taxon>
        <taxon>Pichiomycetes</taxon>
        <taxon>Metschnikowiaceae</taxon>
        <taxon>Metschnikowia</taxon>
    </lineage>
</organism>
<gene>
    <name evidence="8" type="primary">MPUL0B01540</name>
    <name evidence="8" type="ORF">METSCH_B01540</name>
</gene>
<dbReference type="PANTHER" id="PTHR21512">
    <property type="entry name" value="TRAFFICKING PROTEIN PARTICLE COMPLEX SUBUNIT 9"/>
    <property type="match status" value="1"/>
</dbReference>
<dbReference type="InterPro" id="IPR058568">
    <property type="entry name" value="Ig_TRAPPC9_Trs120_4th"/>
</dbReference>
<proteinExistence type="predicted"/>
<reference evidence="9" key="1">
    <citation type="submission" date="2019-03" db="EMBL/GenBank/DDBJ databases">
        <title>Snf2 controls pulcherriminic acid biosynthesis and connects pigmentation and antifungal activity of the yeast Metschnikowia pulcherrima.</title>
        <authorList>
            <person name="Gore-Lloyd D."/>
            <person name="Sumann I."/>
            <person name="Brachmann A.O."/>
            <person name="Schneeberger K."/>
            <person name="Ortiz-Merino R.A."/>
            <person name="Moreno-Beltran M."/>
            <person name="Schlaefli M."/>
            <person name="Kirner P."/>
            <person name="Santos Kron A."/>
            <person name="Wolfe K.H."/>
            <person name="Piel J."/>
            <person name="Ahrens C.H."/>
            <person name="Henk D."/>
            <person name="Freimoser F.M."/>
        </authorList>
    </citation>
    <scope>NUCLEOTIDE SEQUENCE [LARGE SCALE GENOMIC DNA]</scope>
    <source>
        <strain evidence="9">APC 1.2</strain>
    </source>
</reference>
<evidence type="ECO:0000259" key="3">
    <source>
        <dbReference type="Pfam" id="PF08626"/>
    </source>
</evidence>
<dbReference type="InterPro" id="IPR058567">
    <property type="entry name" value="Ig_TRAPPC9_Trs120_3rd"/>
</dbReference>
<dbReference type="PANTHER" id="PTHR21512:SF5">
    <property type="entry name" value="TRAFFICKING PROTEIN PARTICLE COMPLEX SUBUNIT 9"/>
    <property type="match status" value="1"/>
</dbReference>
<keyword evidence="9" id="KW-1185">Reference proteome</keyword>
<sequence>MESFRFITPACVKVSLVPVGEISRGDFEHYADIIQSITDVRLLDITPIHECRYFSPQEFPQGRLFFTHTTDFPDNEKAFLDDFEPFRKTFIVIGIGLHSQPAEAQLTALETLKAQFPTAITHNIIYQQSASIEDDHPGIFHISRESERIATTIESVLCGVMRNFIIALDAFATSYEDITLLSPVSPMDGSVLTRRINRAQKRLSSGLLKALFSNGQSISSLAKDLKLKFLQRQTGRRAKVIANLFLLAGRSQDALQYFTDAAINCKKAEDYLWLASALEGIMVSVTILLCLGLPHQIQNPMFSTVLHLPKFKNLNLLKTASKVSAESNSSRVSILVATPRNSTSSSLVFGAQQFNANVDVSQIQVIELLLLLALRSSHCYKVSTSEVEECVPDIVYIESLLRNVKLMTTIYLSKRNDVTDVMGSLVGVSMATNHAWTADFHLLLSNILAEIDQIFALQLNAFEIAEQCRIYCTLASVYGDLGLHRKRGLVLRLLLESLSSKSSLSGYFSFHNGQSPLVSIKVVIELLFCTYNIDRQPESLKSLAVKHYSDWIVLQLQLIKVCLRVAEALQDYKVLVKLCTLTLSRFTHCLPVDDQMKLKEKLLWLSRNSKDILNLEVPHPDPFMVRDAKFIVLLRASNLIPLHKIDDAVASQQTNAVIFDPFTKPEKGKNMDRIICQNEVYQMKVVLQNPFFYNLVIRSIKVVAENDFKLETIDPVNVVHAVPLQQTRDLSTFDWTTSVRAKKQAHDSQNSIVSERVTISPHSVNEVIVEFKALATGEFQVAGFEIALAHTSPQVFYIVDLEQLSDFEKLNYLPTHEIQGNHTLDSLFLNLLANKENDRIERKLVSLTAIPPQPSMILIGGPKSDYWTMLLEGEIKKSSLTLKNCSDDVVDHLSISIWDSTIEALSSKLNQNTFTNSADIYELEWLMLQKKPLIVTNKSEIASKYKVIKPAGEVKIDFSMLGKRDMTELKLVLEYGKVSANEESEGFLKRLSIPFNFSIHRSLEIIANDIIPIIPTTWRDISNSDSDTICPAAQRSLNALLLFIEGIKRSTSETLSDYCLLVLDIKNLWKECLTAKLFSTLGSSVFGIDTRIAPDNLARVFLPVRKIKGTSQDLFKNIPSLRNKQFIKNYSLAEEEDKQIRKLFWVREALLSNLKGEWSGTGNVNGRTGRIDLRRISLSKSMASSLVYDEILIHHSIFLDSAKISEATVENGKVNLKRETFYTLRTRVISHRNHPIRGMLRHVPLPLNATSKQDLATDQRILYNGALQIQLGEHAASASRAYESELGFMILDRGQYEWGCILDVSKEQDELIVGCQPIYISVS</sequence>
<dbReference type="InterPro" id="IPR013935">
    <property type="entry name" value="Trs120_TRAPPC9"/>
</dbReference>
<evidence type="ECO:0000313" key="8">
    <source>
        <dbReference type="EMBL" id="QBM86962.1"/>
    </source>
</evidence>
<name>A0A4P6XI63_9ASCO</name>